<dbReference type="InterPro" id="IPR035919">
    <property type="entry name" value="EAL_sf"/>
</dbReference>
<dbReference type="EMBL" id="PKUR01000002">
    <property type="protein sequence ID" value="PLW86586.1"/>
    <property type="molecule type" value="Genomic_DNA"/>
</dbReference>
<dbReference type="SMART" id="SM00052">
    <property type="entry name" value="EAL"/>
    <property type="match status" value="1"/>
</dbReference>
<evidence type="ECO:0000313" key="3">
    <source>
        <dbReference type="Proteomes" id="UP000235162"/>
    </source>
</evidence>
<evidence type="ECO:0000313" key="2">
    <source>
        <dbReference type="EMBL" id="PLW86586.1"/>
    </source>
</evidence>
<protein>
    <submittedName>
        <fullName evidence="2">EAL domain-containing protein</fullName>
    </submittedName>
</protein>
<reference evidence="2 3" key="1">
    <citation type="submission" date="2018-01" db="EMBL/GenBank/DDBJ databases">
        <title>The draft genome sequence of Halioglobus japonicus S1-36.</title>
        <authorList>
            <person name="Du Z.-J."/>
            <person name="Shi M.-J."/>
        </authorList>
    </citation>
    <scope>NUCLEOTIDE SEQUENCE [LARGE SCALE GENOMIC DNA]</scope>
    <source>
        <strain evidence="2 3">S1-36</strain>
    </source>
</reference>
<dbReference type="GO" id="GO:0071111">
    <property type="term" value="F:cyclic-guanylate-specific phosphodiesterase activity"/>
    <property type="evidence" value="ECO:0007669"/>
    <property type="project" value="InterPro"/>
</dbReference>
<dbReference type="AlphaFoldDB" id="A0AAP8MEY8"/>
<dbReference type="PANTHER" id="PTHR33121:SF76">
    <property type="entry name" value="SIGNALING PROTEIN"/>
    <property type="match status" value="1"/>
</dbReference>
<dbReference type="SUPFAM" id="SSF141868">
    <property type="entry name" value="EAL domain-like"/>
    <property type="match status" value="1"/>
</dbReference>
<dbReference type="InterPro" id="IPR001633">
    <property type="entry name" value="EAL_dom"/>
</dbReference>
<dbReference type="PANTHER" id="PTHR33121">
    <property type="entry name" value="CYCLIC DI-GMP PHOSPHODIESTERASE PDEF"/>
    <property type="match status" value="1"/>
</dbReference>
<name>A0AAP8MEY8_9GAMM</name>
<proteinExistence type="predicted"/>
<dbReference type="Pfam" id="PF00563">
    <property type="entry name" value="EAL"/>
    <property type="match status" value="1"/>
</dbReference>
<accession>A0AAP8MEY8</accession>
<dbReference type="Gene3D" id="3.20.20.450">
    <property type="entry name" value="EAL domain"/>
    <property type="match status" value="1"/>
</dbReference>
<sequence length="214" mass="24046">MKYWGAAPMSACRPSPAHCFTLPRASPAWPCSQATCFTFAGWKSPLGCRLTRPSSLTFIRMSCAIFLTCSRSAYPNLEIVLEIHERAVSDIDRMKHLQVELHRLGIGLAYDDFGAGQARLMELIEAPADYLKFDMNLIRKIDQAEPKRFEMVSMFVDIAKKVGSKTIAEGVETAGEAEACQSMGFDFIQGYYYGQPTQGALPHLRRQSWYDTQQ</sequence>
<gene>
    <name evidence="2" type="ORF">C0029_09315</name>
</gene>
<dbReference type="Proteomes" id="UP000235162">
    <property type="component" value="Unassembled WGS sequence"/>
</dbReference>
<dbReference type="PROSITE" id="PS50883">
    <property type="entry name" value="EAL"/>
    <property type="match status" value="1"/>
</dbReference>
<keyword evidence="3" id="KW-1185">Reference proteome</keyword>
<dbReference type="InterPro" id="IPR050706">
    <property type="entry name" value="Cyclic-di-GMP_PDE-like"/>
</dbReference>
<organism evidence="2 3">
    <name type="scientific">Halioglobus japonicus</name>
    <dbReference type="NCBI Taxonomy" id="930805"/>
    <lineage>
        <taxon>Bacteria</taxon>
        <taxon>Pseudomonadati</taxon>
        <taxon>Pseudomonadota</taxon>
        <taxon>Gammaproteobacteria</taxon>
        <taxon>Cellvibrionales</taxon>
        <taxon>Halieaceae</taxon>
        <taxon>Halioglobus</taxon>
    </lineage>
</organism>
<comment type="caution">
    <text evidence="2">The sequence shown here is derived from an EMBL/GenBank/DDBJ whole genome shotgun (WGS) entry which is preliminary data.</text>
</comment>
<feature type="domain" description="EAL" evidence="1">
    <location>
        <begin position="1"/>
        <end position="210"/>
    </location>
</feature>
<evidence type="ECO:0000259" key="1">
    <source>
        <dbReference type="PROSITE" id="PS50883"/>
    </source>
</evidence>
<dbReference type="CDD" id="cd01948">
    <property type="entry name" value="EAL"/>
    <property type="match status" value="1"/>
</dbReference>